<dbReference type="Proteomes" id="UP000321328">
    <property type="component" value="Unassembled WGS sequence"/>
</dbReference>
<dbReference type="OrthoDB" id="9130284at2"/>
<name>A0A511D8G5_9PSEU</name>
<dbReference type="EMBL" id="BJVI01000033">
    <property type="protein sequence ID" value="GEL19228.1"/>
    <property type="molecule type" value="Genomic_DNA"/>
</dbReference>
<evidence type="ECO:0000313" key="2">
    <source>
        <dbReference type="Proteomes" id="UP000321328"/>
    </source>
</evidence>
<organism evidence="1 2">
    <name type="scientific">Pseudonocardia asaccharolytica DSM 44247 = NBRC 16224</name>
    <dbReference type="NCBI Taxonomy" id="1123024"/>
    <lineage>
        <taxon>Bacteria</taxon>
        <taxon>Bacillati</taxon>
        <taxon>Actinomycetota</taxon>
        <taxon>Actinomycetes</taxon>
        <taxon>Pseudonocardiales</taxon>
        <taxon>Pseudonocardiaceae</taxon>
        <taxon>Pseudonocardia</taxon>
    </lineage>
</organism>
<evidence type="ECO:0000313" key="1">
    <source>
        <dbReference type="EMBL" id="GEL19228.1"/>
    </source>
</evidence>
<dbReference type="RefSeq" id="WP_028931540.1">
    <property type="nucleotide sequence ID" value="NZ_AUII01000028.1"/>
</dbReference>
<sequence>MSVAFHSVVSAPPSGRGRGLILDHHDYAQAVILQGKLVPWDDVTRYTRFLGQAQGLLRPDTTLLDLGAFYAHAIGADPALVAAMSARSRTGYALKTLLAHEATQAAALEFASVVAQSARQPLVAQVPSPLRWLATTHRLAGAGDIGDITADHGENMAVYVADWLRRFATLPVSLLLLDGRRADLPGLPAEDLGRYSPIGNAAEHYRWTLGCRRDGGIEVAGGVTGVAVPAEFWLADGVEVPAGDFLVAEIPAAAEPETVLKKLAELG</sequence>
<proteinExistence type="predicted"/>
<accession>A0A511D8G5</accession>
<dbReference type="AlphaFoldDB" id="A0A511D8G5"/>
<protein>
    <submittedName>
        <fullName evidence="1">Uncharacterized protein</fullName>
    </submittedName>
</protein>
<reference evidence="1 2" key="1">
    <citation type="submission" date="2019-07" db="EMBL/GenBank/DDBJ databases">
        <title>Whole genome shotgun sequence of Pseudonocardia asaccharolytica NBRC 16224.</title>
        <authorList>
            <person name="Hosoyama A."/>
            <person name="Uohara A."/>
            <person name="Ohji S."/>
            <person name="Ichikawa N."/>
        </authorList>
    </citation>
    <scope>NUCLEOTIDE SEQUENCE [LARGE SCALE GENOMIC DNA]</scope>
    <source>
        <strain evidence="1 2">NBRC 16224</strain>
    </source>
</reference>
<keyword evidence="2" id="KW-1185">Reference proteome</keyword>
<comment type="caution">
    <text evidence="1">The sequence shown here is derived from an EMBL/GenBank/DDBJ whole genome shotgun (WGS) entry which is preliminary data.</text>
</comment>
<gene>
    <name evidence="1" type="ORF">PA7_30650</name>
</gene>
<dbReference type="STRING" id="1123024.GCA_000423625_04233"/>